<dbReference type="AlphaFoldDB" id="A0A1Y6BEU7"/>
<evidence type="ECO:0000313" key="2">
    <source>
        <dbReference type="EMBL" id="SMF07714.1"/>
    </source>
</evidence>
<name>A0A1Y6BEU7_9BACT</name>
<reference evidence="3" key="1">
    <citation type="submission" date="2017-04" db="EMBL/GenBank/DDBJ databases">
        <authorList>
            <person name="Varghese N."/>
            <person name="Submissions S."/>
        </authorList>
    </citation>
    <scope>NUCLEOTIDE SEQUENCE [LARGE SCALE GENOMIC DNA]</scope>
    <source>
        <strain evidence="3">RKEM611</strain>
    </source>
</reference>
<dbReference type="Proteomes" id="UP000192907">
    <property type="component" value="Unassembled WGS sequence"/>
</dbReference>
<evidence type="ECO:0000256" key="1">
    <source>
        <dbReference type="SAM" id="Phobius"/>
    </source>
</evidence>
<gene>
    <name evidence="2" type="ORF">SAMN06296036_104235</name>
</gene>
<dbReference type="PANTHER" id="PTHR34351:SF1">
    <property type="entry name" value="SLR1927 PROTEIN"/>
    <property type="match status" value="1"/>
</dbReference>
<accession>A0A1Y6BEU7</accession>
<evidence type="ECO:0008006" key="4">
    <source>
        <dbReference type="Google" id="ProtNLM"/>
    </source>
</evidence>
<dbReference type="PANTHER" id="PTHR34351">
    <property type="entry name" value="SLR1927 PROTEIN-RELATED"/>
    <property type="match status" value="1"/>
</dbReference>
<keyword evidence="3" id="KW-1185">Reference proteome</keyword>
<organism evidence="2 3">
    <name type="scientific">Pseudobacteriovorax antillogorgiicola</name>
    <dbReference type="NCBI Taxonomy" id="1513793"/>
    <lineage>
        <taxon>Bacteria</taxon>
        <taxon>Pseudomonadati</taxon>
        <taxon>Bdellovibrionota</taxon>
        <taxon>Oligoflexia</taxon>
        <taxon>Oligoflexales</taxon>
        <taxon>Pseudobacteriovoracaceae</taxon>
        <taxon>Pseudobacteriovorax</taxon>
    </lineage>
</organism>
<feature type="transmembrane region" description="Helical" evidence="1">
    <location>
        <begin position="12"/>
        <end position="32"/>
    </location>
</feature>
<dbReference type="RefSeq" id="WP_132316598.1">
    <property type="nucleotide sequence ID" value="NZ_FWZT01000004.1"/>
</dbReference>
<keyword evidence="1" id="KW-1133">Transmembrane helix</keyword>
<dbReference type="EMBL" id="FWZT01000004">
    <property type="protein sequence ID" value="SMF07714.1"/>
    <property type="molecule type" value="Genomic_DNA"/>
</dbReference>
<keyword evidence="1" id="KW-0472">Membrane</keyword>
<evidence type="ECO:0000313" key="3">
    <source>
        <dbReference type="Proteomes" id="UP000192907"/>
    </source>
</evidence>
<proteinExistence type="predicted"/>
<sequence>MYFKGVNRGLNFTVLGRYLVAMTLGVGAIAVFTGVNGMFLFLGLSLGIFTVSGLISEKNIKHVVFHMKSAPQFFDEGKQGPLQFDVENTSRQHSLFAIDASFFLTKPKFSFWGKKTLAAAKKFVIQISPGVKESFETYFDPQARGYFDHLYIHQSTTFPFGIFLKYRFQKVCAKIFILPRVDESKLKQWERIARNLVHAQVGMDEFIGHQPYDRTIPFKLIDWKKNAGRDMGQWYAKKFSHEARQHKLCLTTPKEYGSALHGENFELLLRKLRTGLEVLHSRGFDLSLDLHELGRASGYQNAMIVLAMANPNRPAEKQNSPSGLRIKVTLDHIQVLHD</sequence>
<keyword evidence="1" id="KW-0812">Transmembrane</keyword>
<dbReference type="STRING" id="1513793.SAMN06296036_104235"/>
<protein>
    <recommendedName>
        <fullName evidence="4">DUF58 domain-containing protein</fullName>
    </recommendedName>
</protein>